<keyword evidence="4" id="KW-0812">Transmembrane</keyword>
<dbReference type="OrthoDB" id="9770517at2"/>
<gene>
    <name evidence="5" type="ORF">A5CBH24_23360</name>
</gene>
<protein>
    <recommendedName>
        <fullName evidence="2">Type IV secretion system putative lipoprotein virB7</fullName>
    </recommendedName>
</protein>
<feature type="chain" id="PRO_5041746671" description="Type IV secretion system putative lipoprotein virB7" evidence="4">
    <location>
        <begin position="23"/>
        <end position="454"/>
    </location>
</feature>
<dbReference type="Gene3D" id="2.20.200.10">
    <property type="entry name" value="Outer membrane efflux proteins (OEP)"/>
    <property type="match status" value="1"/>
</dbReference>
<dbReference type="PANTHER" id="PTHR30203">
    <property type="entry name" value="OUTER MEMBRANE CATION EFFLUX PROTEIN"/>
    <property type="match status" value="1"/>
</dbReference>
<dbReference type="PROSITE" id="PS51257">
    <property type="entry name" value="PROKAR_LIPOPROTEIN"/>
    <property type="match status" value="1"/>
</dbReference>
<comment type="subcellular location">
    <subcellularLocation>
        <location evidence="4">Cell membrane</location>
        <topology evidence="4">Lipid-anchor</topology>
    </subcellularLocation>
</comment>
<dbReference type="Gene3D" id="1.20.1600.10">
    <property type="entry name" value="Outer membrane efflux proteins (OEP)"/>
    <property type="match status" value="1"/>
</dbReference>
<evidence type="ECO:0000256" key="4">
    <source>
        <dbReference type="RuleBase" id="RU362097"/>
    </source>
</evidence>
<dbReference type="GO" id="GO:0015562">
    <property type="term" value="F:efflux transmembrane transporter activity"/>
    <property type="evidence" value="ECO:0007669"/>
    <property type="project" value="InterPro"/>
</dbReference>
<evidence type="ECO:0000313" key="6">
    <source>
        <dbReference type="Proteomes" id="UP000318946"/>
    </source>
</evidence>
<dbReference type="Pfam" id="PF02321">
    <property type="entry name" value="OEP"/>
    <property type="match status" value="2"/>
</dbReference>
<keyword evidence="6" id="KW-1185">Reference proteome</keyword>
<reference evidence="6" key="1">
    <citation type="submission" date="2019-06" db="EMBL/GenBank/DDBJ databases">
        <title>Alistipes onderdonkii subsp. vulgaris subsp. nov., Alistipes dispar sp. nov. and Alistipes communis sp. nov., isolated from human faeces, and creation of Alistipes onderdonkii subsp. onderdonkii subsp. nov.</title>
        <authorList>
            <person name="Sakamoto M."/>
            <person name="Ikeyama N."/>
            <person name="Ogata Y."/>
            <person name="Suda W."/>
            <person name="Iino T."/>
            <person name="Hattori M."/>
            <person name="Ohkuma M."/>
        </authorList>
    </citation>
    <scope>NUCLEOTIDE SEQUENCE [LARGE SCALE GENOMIC DNA]</scope>
    <source>
        <strain evidence="6">5CBH24</strain>
    </source>
</reference>
<dbReference type="Pfam" id="PF08139">
    <property type="entry name" value="LPAM_1"/>
    <property type="match status" value="1"/>
</dbReference>
<dbReference type="SUPFAM" id="SSF56954">
    <property type="entry name" value="Outer membrane efflux proteins (OEP)"/>
    <property type="match status" value="1"/>
</dbReference>
<evidence type="ECO:0000256" key="2">
    <source>
        <dbReference type="ARBA" id="ARBA00017922"/>
    </source>
</evidence>
<dbReference type="GO" id="GO:0005886">
    <property type="term" value="C:plasma membrane"/>
    <property type="evidence" value="ECO:0007669"/>
    <property type="project" value="UniProtKB-SubCell"/>
</dbReference>
<evidence type="ECO:0000256" key="3">
    <source>
        <dbReference type="ARBA" id="ARBA00022729"/>
    </source>
</evidence>
<dbReference type="AlphaFoldDB" id="A0A4Y1WVA7"/>
<dbReference type="InterPro" id="IPR003423">
    <property type="entry name" value="OMP_efflux"/>
</dbReference>
<dbReference type="Proteomes" id="UP000318946">
    <property type="component" value="Chromosome"/>
</dbReference>
<dbReference type="InterPro" id="IPR010131">
    <property type="entry name" value="MdtP/NodT-like"/>
</dbReference>
<proteinExistence type="inferred from homology"/>
<keyword evidence="4" id="KW-1134">Transmembrane beta strand</keyword>
<evidence type="ECO:0000313" key="5">
    <source>
        <dbReference type="EMBL" id="BBL05023.1"/>
    </source>
</evidence>
<keyword evidence="4" id="KW-0449">Lipoprotein</keyword>
<keyword evidence="3 4" id="KW-0732">Signal</keyword>
<keyword evidence="4" id="KW-0472">Membrane</keyword>
<evidence type="ECO:0000256" key="1">
    <source>
        <dbReference type="ARBA" id="ARBA00007613"/>
    </source>
</evidence>
<dbReference type="GeneID" id="78343053"/>
<dbReference type="EMBL" id="AP019735">
    <property type="protein sequence ID" value="BBL05023.1"/>
    <property type="molecule type" value="Genomic_DNA"/>
</dbReference>
<dbReference type="RefSeq" id="WP_141413295.1">
    <property type="nucleotide sequence ID" value="NZ_AP019735.1"/>
</dbReference>
<dbReference type="NCBIfam" id="TIGR01845">
    <property type="entry name" value="outer_NodT"/>
    <property type="match status" value="1"/>
</dbReference>
<name>A0A4Y1WVA7_9BACT</name>
<accession>A0A4Y1WVA7</accession>
<feature type="signal peptide" evidence="4">
    <location>
        <begin position="1"/>
        <end position="22"/>
    </location>
</feature>
<dbReference type="KEGG" id="acou:A5CBH24_23360"/>
<organism evidence="5 6">
    <name type="scientific">Alistipes communis</name>
    <dbReference type="NCBI Taxonomy" id="2585118"/>
    <lineage>
        <taxon>Bacteria</taxon>
        <taxon>Pseudomonadati</taxon>
        <taxon>Bacteroidota</taxon>
        <taxon>Bacteroidia</taxon>
        <taxon>Bacteroidales</taxon>
        <taxon>Rikenellaceae</taxon>
        <taxon>Alistipes</taxon>
    </lineage>
</organism>
<sequence length="454" mass="50800">MRRTLFLLVALAALTACNPRLYPPQVETPDNYLYAGRFRQDSLAGSEEWWHVFRDPTLDSLISQALANNRDLAVAYSRVEEADRQIAVARAGFLPSFGVGVSAEGDYNAETKIVQKYAVEPQMTWEVSLFGALRNSTRAARAELLSSQWALRGVMLSLTAEVATTYFQLLGYRRNLRIAERSYALRRESAALIDSMYRHGMANGVALQQARSLVYTAAADIPTYRRAVAQMQLTLCTLLGENPQRPQDVGAGVCLMEDYRPVDVPVGLPSELLERRPDIMEAYYNMEAAAYKARYARSVRFPSIALTGAGGVAGNTLKEMTSGKPWVWSAVGQITQPLFAFGKLKRTEQAAVEVYKQQVYAYEQTVIEAFADVEKALVSIETYRKQATRQAQLVLANSRISEMNRELYRNGMSAYLDVIDAERELYASQMQFVEIAVQQYVNYVGLYKALGGGW</sequence>
<comment type="similarity">
    <text evidence="1 4">Belongs to the outer membrane factor (OMF) (TC 1.B.17) family.</text>
</comment>
<dbReference type="InterPro" id="IPR012640">
    <property type="entry name" value="Membr_lipoprot_lipid_attach_CS"/>
</dbReference>
<keyword evidence="4" id="KW-0564">Palmitate</keyword>